<dbReference type="Proteomes" id="UP000198970">
    <property type="component" value="Chromosome I"/>
</dbReference>
<dbReference type="Gene3D" id="1.10.10.60">
    <property type="entry name" value="Homeodomain-like"/>
    <property type="match status" value="1"/>
</dbReference>
<feature type="domain" description="HTH araC/xylS-type" evidence="4">
    <location>
        <begin position="222"/>
        <end position="320"/>
    </location>
</feature>
<dbReference type="InterPro" id="IPR053142">
    <property type="entry name" value="PchR_regulatory_protein"/>
</dbReference>
<dbReference type="Pfam" id="PF12833">
    <property type="entry name" value="HTH_18"/>
    <property type="match status" value="1"/>
</dbReference>
<protein>
    <submittedName>
        <fullName evidence="5">AraC-type DNA-binding protein</fullName>
    </submittedName>
</protein>
<organism evidence="5 6">
    <name type="scientific">Lacrimispora sphenoides JCM 1415</name>
    <dbReference type="NCBI Taxonomy" id="1297793"/>
    <lineage>
        <taxon>Bacteria</taxon>
        <taxon>Bacillati</taxon>
        <taxon>Bacillota</taxon>
        <taxon>Clostridia</taxon>
        <taxon>Lachnospirales</taxon>
        <taxon>Lachnospiraceae</taxon>
        <taxon>Lacrimispora</taxon>
    </lineage>
</organism>
<dbReference type="GO" id="GO:0003677">
    <property type="term" value="F:DNA binding"/>
    <property type="evidence" value="ECO:0007669"/>
    <property type="project" value="UniProtKB-KW"/>
</dbReference>
<keyword evidence="1" id="KW-0805">Transcription regulation</keyword>
<dbReference type="PRINTS" id="PR00032">
    <property type="entry name" value="HTHARAC"/>
</dbReference>
<dbReference type="InterPro" id="IPR020449">
    <property type="entry name" value="Tscrpt_reg_AraC-type_HTH"/>
</dbReference>
<sequence>MNNKNFTDFFDPEVQKTASEAGCSIYKMQNETGEGVITRYQILPGIELFYNDFHMRDGQNKNKLPHPDIFEINHCREGRFECVFGNGDCQYVGAGDLSINRLTNETTSTTFPLSHYHGISITIDLNEAAETMKLVELVLGGLHIDLYQITERLCRKDTCFVLRGHSNIEHIFSELYKVTPKMAARYLKVKVLELFMFLNDVQVDEYPEERRYFSKNQVQVIKQMQKYMTSDLQIHHTLQELSKKFDIPLTSMKVCFKGIYGCSVYSYMKSYRMQAAKILLRDTTESITEIAMKMGYDNPSKFSEVFKKEFGELPSEFRKTLSKWGSNHLIRVAGIK</sequence>
<evidence type="ECO:0000256" key="3">
    <source>
        <dbReference type="ARBA" id="ARBA00023163"/>
    </source>
</evidence>
<evidence type="ECO:0000313" key="5">
    <source>
        <dbReference type="EMBL" id="SET84510.1"/>
    </source>
</evidence>
<dbReference type="SMART" id="SM00342">
    <property type="entry name" value="HTH_ARAC"/>
    <property type="match status" value="1"/>
</dbReference>
<accession>A0ABY1C9U3</accession>
<dbReference type="InterPro" id="IPR018060">
    <property type="entry name" value="HTH_AraC"/>
</dbReference>
<evidence type="ECO:0000259" key="4">
    <source>
        <dbReference type="PROSITE" id="PS01124"/>
    </source>
</evidence>
<gene>
    <name evidence="5" type="ORF">SAMN02745906_2364</name>
</gene>
<keyword evidence="3" id="KW-0804">Transcription</keyword>
<dbReference type="PANTHER" id="PTHR47893">
    <property type="entry name" value="REGULATORY PROTEIN PCHR"/>
    <property type="match status" value="1"/>
</dbReference>
<evidence type="ECO:0000256" key="1">
    <source>
        <dbReference type="ARBA" id="ARBA00023015"/>
    </source>
</evidence>
<evidence type="ECO:0000313" key="6">
    <source>
        <dbReference type="Proteomes" id="UP000198970"/>
    </source>
</evidence>
<dbReference type="InterPro" id="IPR009057">
    <property type="entry name" value="Homeodomain-like_sf"/>
</dbReference>
<dbReference type="RefSeq" id="WP_054791583.1">
    <property type="nucleotide sequence ID" value="NZ_LT630003.1"/>
</dbReference>
<dbReference type="PANTHER" id="PTHR47893:SF1">
    <property type="entry name" value="REGULATORY PROTEIN PCHR"/>
    <property type="match status" value="1"/>
</dbReference>
<name>A0ABY1C9U3_9FIRM</name>
<evidence type="ECO:0000256" key="2">
    <source>
        <dbReference type="ARBA" id="ARBA00023125"/>
    </source>
</evidence>
<keyword evidence="6" id="KW-1185">Reference proteome</keyword>
<dbReference type="SUPFAM" id="SSF46689">
    <property type="entry name" value="Homeodomain-like"/>
    <property type="match status" value="1"/>
</dbReference>
<reference evidence="5 6" key="1">
    <citation type="submission" date="2016-10" db="EMBL/GenBank/DDBJ databases">
        <authorList>
            <person name="Varghese N."/>
            <person name="Submissions S."/>
        </authorList>
    </citation>
    <scope>NUCLEOTIDE SEQUENCE [LARGE SCALE GENOMIC DNA]</scope>
    <source>
        <strain evidence="5 6">ATCC 19403</strain>
    </source>
</reference>
<keyword evidence="2 5" id="KW-0238">DNA-binding</keyword>
<dbReference type="PROSITE" id="PS01124">
    <property type="entry name" value="HTH_ARAC_FAMILY_2"/>
    <property type="match status" value="1"/>
</dbReference>
<proteinExistence type="predicted"/>
<dbReference type="InterPro" id="IPR018062">
    <property type="entry name" value="HTH_AraC-typ_CS"/>
</dbReference>
<dbReference type="PROSITE" id="PS00041">
    <property type="entry name" value="HTH_ARAC_FAMILY_1"/>
    <property type="match status" value="1"/>
</dbReference>
<dbReference type="EMBL" id="LT630003">
    <property type="protein sequence ID" value="SET84510.1"/>
    <property type="molecule type" value="Genomic_DNA"/>
</dbReference>